<dbReference type="Proteomes" id="UP000462014">
    <property type="component" value="Unassembled WGS sequence"/>
</dbReference>
<keyword evidence="1" id="KW-0677">Repeat</keyword>
<accession>A0A7K1SV38</accession>
<dbReference type="InterPro" id="IPR019734">
    <property type="entry name" value="TPR_rpt"/>
</dbReference>
<evidence type="ECO:0000256" key="1">
    <source>
        <dbReference type="ARBA" id="ARBA00022737"/>
    </source>
</evidence>
<evidence type="ECO:0008006" key="6">
    <source>
        <dbReference type="Google" id="ProtNLM"/>
    </source>
</evidence>
<reference evidence="4 5" key="1">
    <citation type="submission" date="2019-12" db="EMBL/GenBank/DDBJ databases">
        <title>Mucilaginibacter sp. HMF7410 genome sequencing and assembly.</title>
        <authorList>
            <person name="Kang H."/>
            <person name="Cha I."/>
            <person name="Kim H."/>
            <person name="Joh K."/>
        </authorList>
    </citation>
    <scope>NUCLEOTIDE SEQUENCE [LARGE SCALE GENOMIC DNA]</scope>
    <source>
        <strain evidence="4 5">HMF7410</strain>
    </source>
</reference>
<keyword evidence="5" id="KW-1185">Reference proteome</keyword>
<dbReference type="PROSITE" id="PS50005">
    <property type="entry name" value="TPR"/>
    <property type="match status" value="1"/>
</dbReference>
<dbReference type="PANTHER" id="PTHR44858">
    <property type="entry name" value="TETRATRICOPEPTIDE REPEAT PROTEIN 6"/>
    <property type="match status" value="1"/>
</dbReference>
<dbReference type="SUPFAM" id="SSF48452">
    <property type="entry name" value="TPR-like"/>
    <property type="match status" value="1"/>
</dbReference>
<dbReference type="InterPro" id="IPR011990">
    <property type="entry name" value="TPR-like_helical_dom_sf"/>
</dbReference>
<organism evidence="4 5">
    <name type="scientific">Mucilaginibacter arboris</name>
    <dbReference type="NCBI Taxonomy" id="2682090"/>
    <lineage>
        <taxon>Bacteria</taxon>
        <taxon>Pseudomonadati</taxon>
        <taxon>Bacteroidota</taxon>
        <taxon>Sphingobacteriia</taxon>
        <taxon>Sphingobacteriales</taxon>
        <taxon>Sphingobacteriaceae</taxon>
        <taxon>Mucilaginibacter</taxon>
    </lineage>
</organism>
<evidence type="ECO:0000313" key="5">
    <source>
        <dbReference type="Proteomes" id="UP000462014"/>
    </source>
</evidence>
<evidence type="ECO:0000256" key="3">
    <source>
        <dbReference type="PROSITE-ProRule" id="PRU00339"/>
    </source>
</evidence>
<dbReference type="Gene3D" id="1.25.40.10">
    <property type="entry name" value="Tetratricopeptide repeat domain"/>
    <property type="match status" value="2"/>
</dbReference>
<protein>
    <recommendedName>
        <fullName evidence="6">Tetratricopeptide repeat protein</fullName>
    </recommendedName>
</protein>
<dbReference type="PANTHER" id="PTHR44858:SF1">
    <property type="entry name" value="UDP-N-ACETYLGLUCOSAMINE--PEPTIDE N-ACETYLGLUCOSAMINYLTRANSFERASE SPINDLY-RELATED"/>
    <property type="match status" value="1"/>
</dbReference>
<comment type="caution">
    <text evidence="4">The sequence shown here is derived from an EMBL/GenBank/DDBJ whole genome shotgun (WGS) entry which is preliminary data.</text>
</comment>
<name>A0A7K1SV38_9SPHI</name>
<dbReference type="Pfam" id="PF13181">
    <property type="entry name" value="TPR_8"/>
    <property type="match status" value="1"/>
</dbReference>
<keyword evidence="2 3" id="KW-0802">TPR repeat</keyword>
<proteinExistence type="predicted"/>
<evidence type="ECO:0000313" key="4">
    <source>
        <dbReference type="EMBL" id="MVN20900.1"/>
    </source>
</evidence>
<dbReference type="InterPro" id="IPR050498">
    <property type="entry name" value="Ycf3"/>
</dbReference>
<dbReference type="EMBL" id="WPIK01000004">
    <property type="protein sequence ID" value="MVN20900.1"/>
    <property type="molecule type" value="Genomic_DNA"/>
</dbReference>
<dbReference type="RefSeq" id="WP_157564803.1">
    <property type="nucleotide sequence ID" value="NZ_WPIK01000004.1"/>
</dbReference>
<feature type="repeat" description="TPR" evidence="3">
    <location>
        <begin position="55"/>
        <end position="88"/>
    </location>
</feature>
<evidence type="ECO:0000256" key="2">
    <source>
        <dbReference type="ARBA" id="ARBA00022803"/>
    </source>
</evidence>
<dbReference type="AlphaFoldDB" id="A0A7K1SV38"/>
<sequence>MKYRFILGFLIFSSFETIQAQNSYVKLGQKALMDGDFKNAVSILEKACIIDSTNANALWMLGYSYYHCDSYKKSIIAYTKVITVKPADATAYYYRARAKGHLANDNLVTAADKEKYFLGSILDFTKAASLNPSDLKNYQNRGIAYKDYGMFKLIKNTGFYDKNRAANAFRASIADLQKVLDSDPSRLDITSLLDLSKEQLAHMNRK</sequence>
<gene>
    <name evidence="4" type="ORF">GO621_05045</name>
</gene>
<dbReference type="SMART" id="SM00028">
    <property type="entry name" value="TPR"/>
    <property type="match status" value="2"/>
</dbReference>